<evidence type="ECO:0000313" key="2">
    <source>
        <dbReference type="EMBL" id="KAF7389105.1"/>
    </source>
</evidence>
<sequence>MRLSEPPFGSSIPHVSYPTPSDVFPMAMKGTLVHSRSELEGTDYRNTQTIREIPLALDIFYDTGGQLQRDFILSADVDWIARGQEIELNLKSVERKRTMQKRTNSKSNYTSDPTG</sequence>
<feature type="compositionally biased region" description="Polar residues" evidence="1">
    <location>
        <begin position="105"/>
        <end position="115"/>
    </location>
</feature>
<protein>
    <submittedName>
        <fullName evidence="2">Uncharacterized protein</fullName>
    </submittedName>
</protein>
<feature type="region of interest" description="Disordered" evidence="1">
    <location>
        <begin position="96"/>
        <end position="115"/>
    </location>
</feature>
<name>A0A834MYD7_VESVU</name>
<comment type="caution">
    <text evidence="2">The sequence shown here is derived from an EMBL/GenBank/DDBJ whole genome shotgun (WGS) entry which is preliminary data.</text>
</comment>
<evidence type="ECO:0000313" key="3">
    <source>
        <dbReference type="Proteomes" id="UP000614350"/>
    </source>
</evidence>
<proteinExistence type="predicted"/>
<reference evidence="2" key="1">
    <citation type="journal article" date="2020" name="G3 (Bethesda)">
        <title>High-Quality Assemblies for Three Invasive Social Wasps from the &lt;i&gt;Vespula&lt;/i&gt; Genus.</title>
        <authorList>
            <person name="Harrop T.W.R."/>
            <person name="Guhlin J."/>
            <person name="McLaughlin G.M."/>
            <person name="Permina E."/>
            <person name="Stockwell P."/>
            <person name="Gilligan J."/>
            <person name="Le Lec M.F."/>
            <person name="Gruber M.A.M."/>
            <person name="Quinn O."/>
            <person name="Lovegrove M."/>
            <person name="Duncan E.J."/>
            <person name="Remnant E.J."/>
            <person name="Van Eeckhoven J."/>
            <person name="Graham B."/>
            <person name="Knapp R.A."/>
            <person name="Langford K.W."/>
            <person name="Kronenberg Z."/>
            <person name="Press M.O."/>
            <person name="Eacker S.M."/>
            <person name="Wilson-Rankin E.E."/>
            <person name="Purcell J."/>
            <person name="Lester P.J."/>
            <person name="Dearden P.K."/>
        </authorList>
    </citation>
    <scope>NUCLEOTIDE SEQUENCE</scope>
    <source>
        <strain evidence="2">Marl-1</strain>
    </source>
</reference>
<organism evidence="2 3">
    <name type="scientific">Vespula vulgaris</name>
    <name type="common">Yellow jacket</name>
    <name type="synonym">Wasp</name>
    <dbReference type="NCBI Taxonomy" id="7454"/>
    <lineage>
        <taxon>Eukaryota</taxon>
        <taxon>Metazoa</taxon>
        <taxon>Ecdysozoa</taxon>
        <taxon>Arthropoda</taxon>
        <taxon>Hexapoda</taxon>
        <taxon>Insecta</taxon>
        <taxon>Pterygota</taxon>
        <taxon>Neoptera</taxon>
        <taxon>Endopterygota</taxon>
        <taxon>Hymenoptera</taxon>
        <taxon>Apocrita</taxon>
        <taxon>Aculeata</taxon>
        <taxon>Vespoidea</taxon>
        <taxon>Vespidae</taxon>
        <taxon>Vespinae</taxon>
        <taxon>Vespula</taxon>
    </lineage>
</organism>
<gene>
    <name evidence="2" type="ORF">HZH66_010242</name>
</gene>
<keyword evidence="3" id="KW-1185">Reference proteome</keyword>
<accession>A0A834MYD7</accession>
<dbReference type="Proteomes" id="UP000614350">
    <property type="component" value="Unassembled WGS sequence"/>
</dbReference>
<evidence type="ECO:0000256" key="1">
    <source>
        <dbReference type="SAM" id="MobiDB-lite"/>
    </source>
</evidence>
<dbReference type="AlphaFoldDB" id="A0A834MYD7"/>
<dbReference type="EMBL" id="JACSEA010000011">
    <property type="protein sequence ID" value="KAF7389105.1"/>
    <property type="molecule type" value="Genomic_DNA"/>
</dbReference>